<dbReference type="GO" id="GO:0008270">
    <property type="term" value="F:zinc ion binding"/>
    <property type="evidence" value="ECO:0007669"/>
    <property type="project" value="UniProtKB-KW"/>
</dbReference>
<keyword evidence="10 15" id="KW-0520">NAD</keyword>
<evidence type="ECO:0000256" key="2">
    <source>
        <dbReference type="ARBA" id="ARBA00022676"/>
    </source>
</evidence>
<dbReference type="GO" id="GO:0003950">
    <property type="term" value="F:NAD+ poly-ADP-ribosyltransferase activity"/>
    <property type="evidence" value="ECO:0007669"/>
    <property type="project" value="UniProtKB-UniRule"/>
</dbReference>
<proteinExistence type="inferred from homology"/>
<dbReference type="PROSITE" id="PS51977">
    <property type="entry name" value="WGR"/>
    <property type="match status" value="1"/>
</dbReference>
<dbReference type="Pfam" id="PF02877">
    <property type="entry name" value="PARP_reg"/>
    <property type="match status" value="1"/>
</dbReference>
<dbReference type="EMBL" id="JAOPGA020000947">
    <property type="protein sequence ID" value="KAL0483308.1"/>
    <property type="molecule type" value="Genomic_DNA"/>
</dbReference>
<dbReference type="Pfam" id="PF00644">
    <property type="entry name" value="PARP"/>
    <property type="match status" value="1"/>
</dbReference>
<dbReference type="PROSITE" id="PS51059">
    <property type="entry name" value="PARP_CATALYTIC"/>
    <property type="match status" value="1"/>
</dbReference>
<dbReference type="InterPro" id="IPR012317">
    <property type="entry name" value="Poly(ADP-ribose)pol_cat_dom"/>
</dbReference>
<dbReference type="GO" id="GO:0005730">
    <property type="term" value="C:nucleolus"/>
    <property type="evidence" value="ECO:0007669"/>
    <property type="project" value="TreeGrafter"/>
</dbReference>
<comment type="similarity">
    <text evidence="13">Belongs to the ARTD/PARP family.</text>
</comment>
<keyword evidence="3 15" id="KW-0808">Transferase</keyword>
<evidence type="ECO:0000256" key="12">
    <source>
        <dbReference type="ARBA" id="ARBA00023242"/>
    </source>
</evidence>
<evidence type="ECO:0000256" key="3">
    <source>
        <dbReference type="ARBA" id="ARBA00022679"/>
    </source>
</evidence>
<evidence type="ECO:0000259" key="17">
    <source>
        <dbReference type="PROSITE" id="PS51060"/>
    </source>
</evidence>
<dbReference type="InterPro" id="IPR050800">
    <property type="entry name" value="ARTD/PARP"/>
</dbReference>
<dbReference type="SMART" id="SM00773">
    <property type="entry name" value="WGR"/>
    <property type="match status" value="1"/>
</dbReference>
<evidence type="ECO:0000256" key="14">
    <source>
        <dbReference type="ARBA" id="ARBA00033987"/>
    </source>
</evidence>
<keyword evidence="12" id="KW-0539">Nucleus</keyword>
<keyword evidence="8" id="KW-0863">Zinc-finger</keyword>
<keyword evidence="7" id="KW-0013">ADP-ribosylation</keyword>
<dbReference type="InterPro" id="IPR004102">
    <property type="entry name" value="Poly(ADP-ribose)pol_reg_dom"/>
</dbReference>
<dbReference type="SUPFAM" id="SSF47587">
    <property type="entry name" value="Domain of poly(ADP-ribose) polymerase"/>
    <property type="match status" value="1"/>
</dbReference>
<dbReference type="SUPFAM" id="SSF56399">
    <property type="entry name" value="ADP-ribosylation"/>
    <property type="match status" value="1"/>
</dbReference>
<evidence type="ECO:0000256" key="6">
    <source>
        <dbReference type="ARBA" id="ARBA00022737"/>
    </source>
</evidence>
<dbReference type="InterPro" id="IPR008893">
    <property type="entry name" value="WGR_domain"/>
</dbReference>
<dbReference type="EC" id="2.4.2.-" evidence="15"/>
<keyword evidence="21" id="KW-1185">Reference proteome</keyword>
<dbReference type="AlphaFoldDB" id="A0AAW2Z2T3"/>
<evidence type="ECO:0000256" key="8">
    <source>
        <dbReference type="ARBA" id="ARBA00022771"/>
    </source>
</evidence>
<dbReference type="PANTHER" id="PTHR10459:SF108">
    <property type="entry name" value="POLY [ADP-RIBOSE] POLYMERASE"/>
    <property type="match status" value="1"/>
</dbReference>
<evidence type="ECO:0000313" key="20">
    <source>
        <dbReference type="EMBL" id="KAL0483308.1"/>
    </source>
</evidence>
<evidence type="ECO:0000259" key="18">
    <source>
        <dbReference type="PROSITE" id="PS51977"/>
    </source>
</evidence>
<dbReference type="CDD" id="cd07997">
    <property type="entry name" value="WGR_PARP"/>
    <property type="match status" value="1"/>
</dbReference>
<keyword evidence="5" id="KW-0479">Metal-binding</keyword>
<evidence type="ECO:0000256" key="4">
    <source>
        <dbReference type="ARBA" id="ARBA00022695"/>
    </source>
</evidence>
<dbReference type="SUPFAM" id="SSF48403">
    <property type="entry name" value="Ankyrin repeat"/>
    <property type="match status" value="1"/>
</dbReference>
<dbReference type="Gene3D" id="1.20.142.10">
    <property type="entry name" value="Poly(ADP-ribose) polymerase, regulatory domain"/>
    <property type="match status" value="1"/>
</dbReference>
<accession>A0AAW2Z2T3</accession>
<dbReference type="GO" id="GO:0003677">
    <property type="term" value="F:DNA binding"/>
    <property type="evidence" value="ECO:0007669"/>
    <property type="project" value="UniProtKB-KW"/>
</dbReference>
<evidence type="ECO:0000313" key="19">
    <source>
        <dbReference type="EMBL" id="KAL0478398.1"/>
    </source>
</evidence>
<keyword evidence="2 15" id="KW-0328">Glycosyltransferase</keyword>
<evidence type="ECO:0000256" key="7">
    <source>
        <dbReference type="ARBA" id="ARBA00022765"/>
    </source>
</evidence>
<evidence type="ECO:0000256" key="11">
    <source>
        <dbReference type="ARBA" id="ARBA00023125"/>
    </source>
</evidence>
<dbReference type="Proteomes" id="UP001431209">
    <property type="component" value="Unassembled WGS sequence"/>
</dbReference>
<keyword evidence="11" id="KW-0238">DNA-binding</keyword>
<comment type="subcellular location">
    <subcellularLocation>
        <location evidence="1">Nucleus</location>
    </subcellularLocation>
</comment>
<evidence type="ECO:0000256" key="15">
    <source>
        <dbReference type="RuleBase" id="RU362114"/>
    </source>
</evidence>
<evidence type="ECO:0000256" key="9">
    <source>
        <dbReference type="ARBA" id="ARBA00022833"/>
    </source>
</evidence>
<dbReference type="GO" id="GO:0070212">
    <property type="term" value="P:protein poly-ADP-ribosylation"/>
    <property type="evidence" value="ECO:0007669"/>
    <property type="project" value="TreeGrafter"/>
</dbReference>
<dbReference type="EMBL" id="JAOPGA020000381">
    <property type="protein sequence ID" value="KAL0478398.1"/>
    <property type="molecule type" value="Genomic_DNA"/>
</dbReference>
<dbReference type="GO" id="GO:0006302">
    <property type="term" value="P:double-strand break repair"/>
    <property type="evidence" value="ECO:0007669"/>
    <property type="project" value="TreeGrafter"/>
</dbReference>
<reference evidence="20 21" key="1">
    <citation type="submission" date="2024-03" db="EMBL/GenBank/DDBJ databases">
        <title>The Acrasis kona genome and developmental transcriptomes reveal deep origins of eukaryotic multicellular pathways.</title>
        <authorList>
            <person name="Sheikh S."/>
            <person name="Fu C.-J."/>
            <person name="Brown M.W."/>
            <person name="Baldauf S.L."/>
        </authorList>
    </citation>
    <scope>NUCLEOTIDE SEQUENCE [LARGE SCALE GENOMIC DNA]</scope>
    <source>
        <strain evidence="20 21">ATCC MYA-3509</strain>
    </source>
</reference>
<dbReference type="SMART" id="SM00248">
    <property type="entry name" value="ANK"/>
    <property type="match status" value="4"/>
</dbReference>
<dbReference type="Gene3D" id="1.25.40.20">
    <property type="entry name" value="Ankyrin repeat-containing domain"/>
    <property type="match status" value="1"/>
</dbReference>
<feature type="domain" description="PARP catalytic" evidence="16">
    <location>
        <begin position="554"/>
        <end position="722"/>
    </location>
</feature>
<dbReference type="InterPro" id="IPR036616">
    <property type="entry name" value="Poly(ADP-ribose)pol_reg_dom_sf"/>
</dbReference>
<evidence type="ECO:0000256" key="10">
    <source>
        <dbReference type="ARBA" id="ARBA00023027"/>
    </source>
</evidence>
<feature type="domain" description="WGR" evidence="18">
    <location>
        <begin position="287"/>
        <end position="385"/>
    </location>
</feature>
<dbReference type="GO" id="GO:0016779">
    <property type="term" value="F:nucleotidyltransferase activity"/>
    <property type="evidence" value="ECO:0007669"/>
    <property type="project" value="UniProtKB-KW"/>
</dbReference>
<dbReference type="PANTHER" id="PTHR10459">
    <property type="entry name" value="DNA LIGASE"/>
    <property type="match status" value="1"/>
</dbReference>
<dbReference type="CDD" id="cd01437">
    <property type="entry name" value="parp_like"/>
    <property type="match status" value="1"/>
</dbReference>
<dbReference type="InterPro" id="IPR036770">
    <property type="entry name" value="Ankyrin_rpt-contain_sf"/>
</dbReference>
<evidence type="ECO:0000256" key="5">
    <source>
        <dbReference type="ARBA" id="ARBA00022723"/>
    </source>
</evidence>
<dbReference type="InterPro" id="IPR002110">
    <property type="entry name" value="Ankyrin_rpt"/>
</dbReference>
<dbReference type="GO" id="GO:1990404">
    <property type="term" value="F:NAD+-protein mono-ADP-ribosyltransferase activity"/>
    <property type="evidence" value="ECO:0007669"/>
    <property type="project" value="TreeGrafter"/>
</dbReference>
<protein>
    <recommendedName>
        <fullName evidence="15">Poly [ADP-ribose] polymerase</fullName>
        <shortName evidence="15">PARP</shortName>
        <ecNumber evidence="15">2.4.2.-</ecNumber>
    </recommendedName>
</protein>
<dbReference type="Gene3D" id="3.90.228.10">
    <property type="match status" value="1"/>
</dbReference>
<evidence type="ECO:0000313" key="21">
    <source>
        <dbReference type="Proteomes" id="UP001431209"/>
    </source>
</evidence>
<evidence type="ECO:0000259" key="16">
    <source>
        <dbReference type="PROSITE" id="PS51059"/>
    </source>
</evidence>
<evidence type="ECO:0000256" key="13">
    <source>
        <dbReference type="ARBA" id="ARBA00024347"/>
    </source>
</evidence>
<comment type="catalytic activity">
    <reaction evidence="14">
        <text>NAD(+) + (ADP-D-ribosyl)n-acceptor = nicotinamide + (ADP-D-ribosyl)n+1-acceptor + H(+).</text>
        <dbReference type="EC" id="2.4.2.30"/>
    </reaction>
</comment>
<organism evidence="20 21">
    <name type="scientific">Acrasis kona</name>
    <dbReference type="NCBI Taxonomy" id="1008807"/>
    <lineage>
        <taxon>Eukaryota</taxon>
        <taxon>Discoba</taxon>
        <taxon>Heterolobosea</taxon>
        <taxon>Tetramitia</taxon>
        <taxon>Eutetramitia</taxon>
        <taxon>Acrasidae</taxon>
        <taxon>Acrasis</taxon>
    </lineage>
</organism>
<keyword evidence="9" id="KW-0862">Zinc</keyword>
<dbReference type="Pfam" id="PF12796">
    <property type="entry name" value="Ank_2"/>
    <property type="match status" value="1"/>
</dbReference>
<keyword evidence="6" id="KW-0677">Repeat</keyword>
<feature type="domain" description="PARP alpha-helical" evidence="17">
    <location>
        <begin position="411"/>
        <end position="544"/>
    </location>
</feature>
<gene>
    <name evidence="19" type="ORF">AKO1_000287</name>
    <name evidence="20" type="ORF">AKO1_014611</name>
</gene>
<name>A0AAW2Z2T3_9EUKA</name>
<dbReference type="FunFam" id="1.20.142.10:FF:000002">
    <property type="entry name" value="Poly [ADP-ribose] polymerase"/>
    <property type="match status" value="1"/>
</dbReference>
<dbReference type="SUPFAM" id="SSF142921">
    <property type="entry name" value="WGR domain-like"/>
    <property type="match status" value="1"/>
</dbReference>
<comment type="caution">
    <text evidence="20">The sequence shown here is derived from an EMBL/GenBank/DDBJ whole genome shotgun (WGS) entry which is preliminary data.</text>
</comment>
<keyword evidence="4" id="KW-0548">Nucleotidyltransferase</keyword>
<dbReference type="Pfam" id="PF05406">
    <property type="entry name" value="WGR"/>
    <property type="match status" value="1"/>
</dbReference>
<sequence length="722" mass="81657">MGLAHFMMDMDIHVVDAVRDAVETNNQKLIMTLLNKAPTNDLLCLQDKTKNTLIHIICDHASNGFQDYKKVIKKLIKSGVNLNAKNEKGLLAIHLAVKNRNYELASVLVKCKIDLNAIVPSKGCTLLHDACRNNDIRLVQLLSYADPNVLDSQKRNCLHVALHPNEFGSYQNVNLVKELLDRKVDANAKDRSGRTPSQYAYLLQDADEILKILKLNKSKSPIKLPSNQKTSFVPVASQQIKNHHIDLKKDAQEMIIKLESQLAESKSSSDRDDEKKVKIDSKANMPKSTIIHEPYNVLLQKTEILYGTTGCNNFYKMQILHNPVQDNLYVLWNAWGRVGSHDYQYQRTPYNNLEECITEFKKIFKSKTKNDFKDLDNFQRHDNKYNLIKLTTKKSAHDLLQPINASKCAPIKYLDDAVKSLMIAFTDVKAMKANMIQSGLDTGHMQLGRLTKETLQQGLEILKRIQNCLNEMENNHLNADYTPAQGREDITKIGDLSDEFYNLIPHGEFSNSAVALISTSEIVKTKIKILEDLIDMQVAARIVMASQNQQETLNPLDYCYLGLNTTIVTVNKSDADFKILKKYILQTSGGGMSDGSILNIFRVNRHEENDRFEPFKKDSNRKLLWHGSSTTNYLSILSSGLRIAPPEAPSSGFMFGKGIYFADMFAKSKGYCRFGNSHGSRIVVAARWRWVSPSCVGTHNMLVSCQRMDSIPPKLMDVPIQS</sequence>
<dbReference type="InterPro" id="IPR036930">
    <property type="entry name" value="WGR_dom_sf"/>
</dbReference>
<evidence type="ECO:0000256" key="1">
    <source>
        <dbReference type="ARBA" id="ARBA00004123"/>
    </source>
</evidence>
<dbReference type="PROSITE" id="PS51060">
    <property type="entry name" value="PARP_ALPHA_HD"/>
    <property type="match status" value="1"/>
</dbReference>